<dbReference type="Pfam" id="PF10318">
    <property type="entry name" value="7TM_GPCR_Srh"/>
    <property type="match status" value="1"/>
</dbReference>
<keyword evidence="1" id="KW-0812">Transmembrane</keyword>
<keyword evidence="1" id="KW-1133">Transmembrane helix</keyword>
<dbReference type="WBParaSite" id="L893_g202.t1">
    <property type="protein sequence ID" value="L893_g202.t1"/>
    <property type="gene ID" value="L893_g202"/>
</dbReference>
<organism evidence="2 3">
    <name type="scientific">Steinernema glaseri</name>
    <dbReference type="NCBI Taxonomy" id="37863"/>
    <lineage>
        <taxon>Eukaryota</taxon>
        <taxon>Metazoa</taxon>
        <taxon>Ecdysozoa</taxon>
        <taxon>Nematoda</taxon>
        <taxon>Chromadorea</taxon>
        <taxon>Rhabditida</taxon>
        <taxon>Tylenchina</taxon>
        <taxon>Panagrolaimomorpha</taxon>
        <taxon>Strongyloidoidea</taxon>
        <taxon>Steinernematidae</taxon>
        <taxon>Steinernema</taxon>
    </lineage>
</organism>
<protein>
    <submittedName>
        <fullName evidence="3">G_PROTEIN_RECEP_F1_2 domain-containing protein</fullName>
    </submittedName>
</protein>
<feature type="transmembrane region" description="Helical" evidence="1">
    <location>
        <begin position="132"/>
        <end position="154"/>
    </location>
</feature>
<sequence>MSSTLFAVTHRIGITIHLFSFALSMLLMILKTPKSVVPYRRFLININCWFHLIAFFLSTLSKSSFVSVDGTFCLYYAPNIFGELPVALNVCVVTTAIFNALIGLFLAFAFLLYRSSRLYKKDDSDSSKCHTIIGWLSAVLLHGSVSGGDIYLVLHQHHPAQPKSYDGPHQLLCMATATNQEWIVSWAVYFFCIYFTLILFVIVFLVAIVKYLKAATMHNGSAVKLYKLHLLSLILMSCTPLILYVIPAGFFVFNLVMGNLEIVGTLFDMFVVLLPFQASINSVIIVVTVKPYRTAICELAKSLKARKVSNSVVVYVVSKTR</sequence>
<evidence type="ECO:0000313" key="3">
    <source>
        <dbReference type="WBParaSite" id="L893_g202.t1"/>
    </source>
</evidence>
<dbReference type="Proteomes" id="UP000095287">
    <property type="component" value="Unplaced"/>
</dbReference>
<evidence type="ECO:0000256" key="1">
    <source>
        <dbReference type="SAM" id="Phobius"/>
    </source>
</evidence>
<feature type="transmembrane region" description="Helical" evidence="1">
    <location>
        <begin position="186"/>
        <end position="209"/>
    </location>
</feature>
<keyword evidence="2" id="KW-1185">Reference proteome</keyword>
<accession>A0A1I7YVQ0</accession>
<feature type="transmembrane region" description="Helical" evidence="1">
    <location>
        <begin position="269"/>
        <end position="289"/>
    </location>
</feature>
<reference evidence="3" key="1">
    <citation type="submission" date="2016-11" db="UniProtKB">
        <authorList>
            <consortium name="WormBaseParasite"/>
        </authorList>
    </citation>
    <scope>IDENTIFICATION</scope>
</reference>
<dbReference type="AlphaFoldDB" id="A0A1I7YVQ0"/>
<feature type="transmembrane region" description="Helical" evidence="1">
    <location>
        <begin position="230"/>
        <end position="257"/>
    </location>
</feature>
<dbReference type="InterPro" id="IPR019422">
    <property type="entry name" value="7TM_GPCR_serpentine_rcpt_Srh"/>
</dbReference>
<name>A0A1I7YVQ0_9BILA</name>
<feature type="transmembrane region" description="Helical" evidence="1">
    <location>
        <begin position="42"/>
        <end position="60"/>
    </location>
</feature>
<feature type="transmembrane region" description="Helical" evidence="1">
    <location>
        <begin position="86"/>
        <end position="112"/>
    </location>
</feature>
<feature type="transmembrane region" description="Helical" evidence="1">
    <location>
        <begin position="12"/>
        <end position="30"/>
    </location>
</feature>
<proteinExistence type="predicted"/>
<keyword evidence="1" id="KW-0472">Membrane</keyword>
<evidence type="ECO:0000313" key="2">
    <source>
        <dbReference type="Proteomes" id="UP000095287"/>
    </source>
</evidence>